<dbReference type="InterPro" id="IPR000515">
    <property type="entry name" value="MetI-like"/>
</dbReference>
<comment type="subcellular location">
    <subcellularLocation>
        <location evidence="1 7">Cell membrane</location>
        <topology evidence="1 7">Multi-pass membrane protein</topology>
    </subcellularLocation>
</comment>
<keyword evidence="5 7" id="KW-1133">Transmembrane helix</keyword>
<evidence type="ECO:0000256" key="6">
    <source>
        <dbReference type="ARBA" id="ARBA00023136"/>
    </source>
</evidence>
<evidence type="ECO:0000256" key="7">
    <source>
        <dbReference type="RuleBase" id="RU363032"/>
    </source>
</evidence>
<dbReference type="PANTHER" id="PTHR30151">
    <property type="entry name" value="ALKANE SULFONATE ABC TRANSPORTER-RELATED, MEMBRANE SUBUNIT"/>
    <property type="match status" value="1"/>
</dbReference>
<keyword evidence="10" id="KW-1185">Reference proteome</keyword>
<protein>
    <submittedName>
        <fullName evidence="9">ABC transporter permease</fullName>
    </submittedName>
</protein>
<feature type="transmembrane region" description="Helical" evidence="7">
    <location>
        <begin position="20"/>
        <end position="44"/>
    </location>
</feature>
<name>A0ABU3P5T8_9FIRM</name>
<feature type="transmembrane region" description="Helical" evidence="7">
    <location>
        <begin position="204"/>
        <end position="223"/>
    </location>
</feature>
<evidence type="ECO:0000313" key="10">
    <source>
        <dbReference type="Proteomes" id="UP001254848"/>
    </source>
</evidence>
<dbReference type="EMBL" id="JAUOZS010000002">
    <property type="protein sequence ID" value="MDT8904030.1"/>
    <property type="molecule type" value="Genomic_DNA"/>
</dbReference>
<sequence>MVVLSRSKIFVPKAAIPPHLYALCSVVAFALLLLVWSALTYGAFVPPLFLPTPDAIVTSAVTLFAEFDLLSDVLASVMRVSAGFLLAAVIGVPLGVLMGSLKTFEAFFEPLLGFIRYMPASAFIPLFILWLGIGESEKIAVIFFGTFFQLTLMVMDVTKNVSIDLINTAYTLGVSQRGVFRRVILPASLPGIVDTLRITFGWAWTYLVVAEIVAASSGLGYMIMQSQRFLKTSNIIVGIVVIGIIGIIIDVLFKWLYGRLFPWLGKGGAA</sequence>
<gene>
    <name evidence="9" type="ORF">Q4T40_22580</name>
</gene>
<evidence type="ECO:0000256" key="1">
    <source>
        <dbReference type="ARBA" id="ARBA00004651"/>
    </source>
</evidence>
<keyword evidence="3" id="KW-1003">Cell membrane</keyword>
<evidence type="ECO:0000256" key="3">
    <source>
        <dbReference type="ARBA" id="ARBA00022475"/>
    </source>
</evidence>
<evidence type="ECO:0000256" key="2">
    <source>
        <dbReference type="ARBA" id="ARBA00022448"/>
    </source>
</evidence>
<keyword evidence="6 7" id="KW-0472">Membrane</keyword>
<dbReference type="PANTHER" id="PTHR30151:SF0">
    <property type="entry name" value="ABC TRANSPORTER PERMEASE PROTEIN MJ0413-RELATED"/>
    <property type="match status" value="1"/>
</dbReference>
<dbReference type="CDD" id="cd06261">
    <property type="entry name" value="TM_PBP2"/>
    <property type="match status" value="1"/>
</dbReference>
<evidence type="ECO:0000256" key="4">
    <source>
        <dbReference type="ARBA" id="ARBA00022692"/>
    </source>
</evidence>
<dbReference type="Pfam" id="PF00528">
    <property type="entry name" value="BPD_transp_1"/>
    <property type="match status" value="1"/>
</dbReference>
<comment type="caution">
    <text evidence="9">The sequence shown here is derived from an EMBL/GenBank/DDBJ whole genome shotgun (WGS) entry which is preliminary data.</text>
</comment>
<feature type="transmembrane region" description="Helical" evidence="7">
    <location>
        <begin position="111"/>
        <end position="133"/>
    </location>
</feature>
<dbReference type="Gene3D" id="1.10.3720.10">
    <property type="entry name" value="MetI-like"/>
    <property type="match status" value="1"/>
</dbReference>
<organism evidence="9 10">
    <name type="scientific">Anaeroselena agilis</name>
    <dbReference type="NCBI Taxonomy" id="3063788"/>
    <lineage>
        <taxon>Bacteria</taxon>
        <taxon>Bacillati</taxon>
        <taxon>Bacillota</taxon>
        <taxon>Negativicutes</taxon>
        <taxon>Acetonemataceae</taxon>
        <taxon>Anaeroselena</taxon>
    </lineage>
</organism>
<keyword evidence="4 7" id="KW-0812">Transmembrane</keyword>
<feature type="transmembrane region" description="Helical" evidence="7">
    <location>
        <begin position="235"/>
        <end position="257"/>
    </location>
</feature>
<proteinExistence type="inferred from homology"/>
<dbReference type="InterPro" id="IPR035906">
    <property type="entry name" value="MetI-like_sf"/>
</dbReference>
<dbReference type="PROSITE" id="PS50928">
    <property type="entry name" value="ABC_TM1"/>
    <property type="match status" value="1"/>
</dbReference>
<feature type="domain" description="ABC transmembrane type-1" evidence="8">
    <location>
        <begin position="73"/>
        <end position="253"/>
    </location>
</feature>
<dbReference type="Proteomes" id="UP001254848">
    <property type="component" value="Unassembled WGS sequence"/>
</dbReference>
<feature type="transmembrane region" description="Helical" evidence="7">
    <location>
        <begin position="77"/>
        <end position="99"/>
    </location>
</feature>
<evidence type="ECO:0000259" key="8">
    <source>
        <dbReference type="PROSITE" id="PS50928"/>
    </source>
</evidence>
<evidence type="ECO:0000256" key="5">
    <source>
        <dbReference type="ARBA" id="ARBA00022989"/>
    </source>
</evidence>
<accession>A0ABU3P5T8</accession>
<keyword evidence="2 7" id="KW-0813">Transport</keyword>
<evidence type="ECO:0000313" key="9">
    <source>
        <dbReference type="EMBL" id="MDT8904030.1"/>
    </source>
</evidence>
<reference evidence="9 10" key="1">
    <citation type="submission" date="2023-07" db="EMBL/GenBank/DDBJ databases">
        <title>The novel representative of Negativicutes class, Anaeroselena agilis gen. nov. sp. nov.</title>
        <authorList>
            <person name="Prokofeva M.I."/>
            <person name="Elcheninov A.G."/>
            <person name="Klyukina A."/>
            <person name="Kublanov I.V."/>
            <person name="Frolov E.N."/>
            <person name="Podosokorskaya O.A."/>
        </authorList>
    </citation>
    <scope>NUCLEOTIDE SEQUENCE [LARGE SCALE GENOMIC DNA]</scope>
    <source>
        <strain evidence="9 10">4137-cl</strain>
    </source>
</reference>
<dbReference type="SUPFAM" id="SSF161098">
    <property type="entry name" value="MetI-like"/>
    <property type="match status" value="1"/>
</dbReference>
<comment type="similarity">
    <text evidence="7">Belongs to the binding-protein-dependent transport system permease family.</text>
</comment>